<accession>A0A7R9QFV9</accession>
<dbReference type="OrthoDB" id="72325at2759"/>
<evidence type="ECO:0000313" key="4">
    <source>
        <dbReference type="EMBL" id="CAD7642725.1"/>
    </source>
</evidence>
<feature type="region of interest" description="Disordered" evidence="2">
    <location>
        <begin position="1"/>
        <end position="30"/>
    </location>
</feature>
<proteinExistence type="predicted"/>
<reference evidence="4" key="1">
    <citation type="submission" date="2020-11" db="EMBL/GenBank/DDBJ databases">
        <authorList>
            <person name="Tran Van P."/>
        </authorList>
    </citation>
    <scope>NUCLEOTIDE SEQUENCE</scope>
</reference>
<dbReference type="Pfam" id="PF18265">
    <property type="entry name" value="Nas2_N"/>
    <property type="match status" value="1"/>
</dbReference>
<dbReference type="GO" id="GO:0070682">
    <property type="term" value="P:proteasome regulatory particle assembly"/>
    <property type="evidence" value="ECO:0007669"/>
    <property type="project" value="InterPro"/>
</dbReference>
<dbReference type="InterPro" id="IPR035269">
    <property type="entry name" value="PSMD9"/>
</dbReference>
<evidence type="ECO:0000256" key="1">
    <source>
        <dbReference type="SAM" id="Coils"/>
    </source>
</evidence>
<dbReference type="PANTHER" id="PTHR12651:SF1">
    <property type="entry name" value="26S PROTEASOME NON-ATPASE REGULATORY SUBUNIT 9"/>
    <property type="match status" value="1"/>
</dbReference>
<dbReference type="PANTHER" id="PTHR12651">
    <property type="entry name" value="26S PROTEASOME NON-ATPASE REGULATORY SUBUNIT 9"/>
    <property type="match status" value="1"/>
</dbReference>
<dbReference type="EMBL" id="OC882368">
    <property type="protein sequence ID" value="CAD7642725.1"/>
    <property type="molecule type" value="Genomic_DNA"/>
</dbReference>
<evidence type="ECO:0000259" key="3">
    <source>
        <dbReference type="Pfam" id="PF18265"/>
    </source>
</evidence>
<keyword evidence="1" id="KW-0175">Coiled coil</keyword>
<evidence type="ECO:0000256" key="2">
    <source>
        <dbReference type="SAM" id="MobiDB-lite"/>
    </source>
</evidence>
<dbReference type="GO" id="GO:0005634">
    <property type="term" value="C:nucleus"/>
    <property type="evidence" value="ECO:0007669"/>
    <property type="project" value="TreeGrafter"/>
</dbReference>
<dbReference type="Gene3D" id="6.10.140.1710">
    <property type="match status" value="1"/>
</dbReference>
<protein>
    <recommendedName>
        <fullName evidence="3">Nas2 N-terminal domain-containing protein</fullName>
    </recommendedName>
</protein>
<evidence type="ECO:0000313" key="5">
    <source>
        <dbReference type="Proteomes" id="UP000759131"/>
    </source>
</evidence>
<organism evidence="4">
    <name type="scientific">Medioppia subpectinata</name>
    <dbReference type="NCBI Taxonomy" id="1979941"/>
    <lineage>
        <taxon>Eukaryota</taxon>
        <taxon>Metazoa</taxon>
        <taxon>Ecdysozoa</taxon>
        <taxon>Arthropoda</taxon>
        <taxon>Chelicerata</taxon>
        <taxon>Arachnida</taxon>
        <taxon>Acari</taxon>
        <taxon>Acariformes</taxon>
        <taxon>Sarcoptiformes</taxon>
        <taxon>Oribatida</taxon>
        <taxon>Brachypylina</taxon>
        <taxon>Oppioidea</taxon>
        <taxon>Oppiidae</taxon>
        <taxon>Medioppia</taxon>
    </lineage>
</organism>
<gene>
    <name evidence="4" type="ORF">OSB1V03_LOCUS19273</name>
</gene>
<dbReference type="EMBL" id="CAJPIZ010027793">
    <property type="protein sequence ID" value="CAG2119324.1"/>
    <property type="molecule type" value="Genomic_DNA"/>
</dbReference>
<dbReference type="InterPro" id="IPR040815">
    <property type="entry name" value="Nas2_N"/>
</dbReference>
<dbReference type="Proteomes" id="UP000759131">
    <property type="component" value="Unassembled WGS sequence"/>
</dbReference>
<feature type="coiled-coil region" evidence="1">
    <location>
        <begin position="71"/>
        <end position="98"/>
    </location>
</feature>
<feature type="domain" description="Nas2 N-terminal" evidence="3">
    <location>
        <begin position="79"/>
        <end position="122"/>
    </location>
</feature>
<dbReference type="AlphaFoldDB" id="A0A7R9QFV9"/>
<keyword evidence="5" id="KW-1185">Reference proteome</keyword>
<dbReference type="GO" id="GO:0005737">
    <property type="term" value="C:cytoplasm"/>
    <property type="evidence" value="ECO:0007669"/>
    <property type="project" value="TreeGrafter"/>
</dbReference>
<sequence length="122" mass="13740">MADRHNTHTTAPHLCSPLPPQHTLQSTSSGSGAHFIHRFLADTTQRQLMASPHKTISVLIVMSSAADTQRQEVMRKELLDLNTQRNKMENEIKEWQSILDSQNVGLNEPLVDSQGFPRNDID</sequence>
<feature type="non-terminal residue" evidence="4">
    <location>
        <position position="1"/>
    </location>
</feature>
<name>A0A7R9QFV9_9ACAR</name>